<dbReference type="GO" id="GO:1990281">
    <property type="term" value="C:efflux pump complex"/>
    <property type="evidence" value="ECO:0007669"/>
    <property type="project" value="TreeGrafter"/>
</dbReference>
<dbReference type="SUPFAM" id="SSF111369">
    <property type="entry name" value="HlyD-like secretion proteins"/>
    <property type="match status" value="1"/>
</dbReference>
<dbReference type="EMBL" id="JACRSP010000001">
    <property type="protein sequence ID" value="MBC8535586.1"/>
    <property type="molecule type" value="Genomic_DNA"/>
</dbReference>
<feature type="chain" id="PRO_5038548660" evidence="2">
    <location>
        <begin position="27"/>
        <end position="361"/>
    </location>
</feature>
<dbReference type="InterPro" id="IPR058647">
    <property type="entry name" value="BSH_CzcB-like"/>
</dbReference>
<feature type="domain" description="CzcB-like barrel-sandwich hybrid" evidence="3">
    <location>
        <begin position="64"/>
        <end position="189"/>
    </location>
</feature>
<name>A0A926DD11_9FIRM</name>
<protein>
    <submittedName>
        <fullName evidence="5">Efflux RND transporter periplasmic adaptor subunit</fullName>
    </submittedName>
</protein>
<dbReference type="NCBIfam" id="TIGR01730">
    <property type="entry name" value="RND_mfp"/>
    <property type="match status" value="1"/>
</dbReference>
<dbReference type="Pfam" id="PF25973">
    <property type="entry name" value="BSH_CzcB"/>
    <property type="match status" value="1"/>
</dbReference>
<evidence type="ECO:0000256" key="2">
    <source>
        <dbReference type="SAM" id="SignalP"/>
    </source>
</evidence>
<dbReference type="Pfam" id="PF25990">
    <property type="entry name" value="Beta-barrel_YknX"/>
    <property type="match status" value="1"/>
</dbReference>
<gene>
    <name evidence="5" type="ORF">H8695_02625</name>
</gene>
<evidence type="ECO:0000259" key="3">
    <source>
        <dbReference type="Pfam" id="PF25973"/>
    </source>
</evidence>
<feature type="domain" description="YknX-like beta-barrel" evidence="4">
    <location>
        <begin position="194"/>
        <end position="272"/>
    </location>
</feature>
<keyword evidence="6" id="KW-1185">Reference proteome</keyword>
<dbReference type="Gene3D" id="2.40.420.20">
    <property type="match status" value="1"/>
</dbReference>
<keyword evidence="2" id="KW-0732">Signal</keyword>
<dbReference type="AlphaFoldDB" id="A0A926DD11"/>
<dbReference type="Gene3D" id="2.40.50.100">
    <property type="match status" value="1"/>
</dbReference>
<sequence length="361" mass="38753">MKKYLAVIIVSIAVLAAVLFSTQAIMSAGANVHVVTPSVATVYRSVNCRGQIEAGNTRDIFVSGGTVEKVHVEIGDKVKKGDLLITFEQTVSRYDAAPAANDSSAAIEDLLGENADALSGLLGQYGSDIQSVINQLAPALGGSSSSPQTYDGAEMTQNITAPFSGTITALNAKAGDRVTSSRAVVSIADLTDLYVKAQVSESYISEIETGQRVKITGEGFRDITYEGTVSKIYPTATKSSLSTQSEMVVPVEIKIKNADEALKPGFSVSAEIRTVRKENSILLPYEALRQDEENREYVYVAVYGRAYKRYVTSGIELADEVSIDAGILPEYRIIVGEDRELEDRARVNILASDQSEQTAGE</sequence>
<reference evidence="5" key="1">
    <citation type="submission" date="2020-08" db="EMBL/GenBank/DDBJ databases">
        <title>Genome public.</title>
        <authorList>
            <person name="Liu C."/>
            <person name="Sun Q."/>
        </authorList>
    </citation>
    <scope>NUCLEOTIDE SEQUENCE</scope>
    <source>
        <strain evidence="5">BX7</strain>
    </source>
</reference>
<dbReference type="Proteomes" id="UP000620366">
    <property type="component" value="Unassembled WGS sequence"/>
</dbReference>
<comment type="caution">
    <text evidence="5">The sequence shown here is derived from an EMBL/GenBank/DDBJ whole genome shotgun (WGS) entry which is preliminary data.</text>
</comment>
<comment type="similarity">
    <text evidence="1">Belongs to the membrane fusion protein (MFP) (TC 8.A.1) family.</text>
</comment>
<evidence type="ECO:0000256" key="1">
    <source>
        <dbReference type="ARBA" id="ARBA00009477"/>
    </source>
</evidence>
<dbReference type="InterPro" id="IPR058636">
    <property type="entry name" value="Beta-barrel_YknX"/>
</dbReference>
<dbReference type="InterPro" id="IPR006143">
    <property type="entry name" value="RND_pump_MFP"/>
</dbReference>
<dbReference type="Gene3D" id="2.40.30.170">
    <property type="match status" value="1"/>
</dbReference>
<organism evidence="5 6">
    <name type="scientific">Feifania hominis</name>
    <dbReference type="NCBI Taxonomy" id="2763660"/>
    <lineage>
        <taxon>Bacteria</taxon>
        <taxon>Bacillati</taxon>
        <taxon>Bacillota</taxon>
        <taxon>Clostridia</taxon>
        <taxon>Eubacteriales</taxon>
        <taxon>Feifaniaceae</taxon>
        <taxon>Feifania</taxon>
    </lineage>
</organism>
<evidence type="ECO:0000259" key="4">
    <source>
        <dbReference type="Pfam" id="PF25990"/>
    </source>
</evidence>
<evidence type="ECO:0000313" key="6">
    <source>
        <dbReference type="Proteomes" id="UP000620366"/>
    </source>
</evidence>
<dbReference type="GO" id="GO:0015562">
    <property type="term" value="F:efflux transmembrane transporter activity"/>
    <property type="evidence" value="ECO:0007669"/>
    <property type="project" value="TreeGrafter"/>
</dbReference>
<evidence type="ECO:0000313" key="5">
    <source>
        <dbReference type="EMBL" id="MBC8535586.1"/>
    </source>
</evidence>
<feature type="signal peptide" evidence="2">
    <location>
        <begin position="1"/>
        <end position="26"/>
    </location>
</feature>
<dbReference type="RefSeq" id="WP_249299313.1">
    <property type="nucleotide sequence ID" value="NZ_JACRSP010000001.1"/>
</dbReference>
<proteinExistence type="inferred from homology"/>
<dbReference type="PANTHER" id="PTHR30469">
    <property type="entry name" value="MULTIDRUG RESISTANCE PROTEIN MDTA"/>
    <property type="match status" value="1"/>
</dbReference>
<accession>A0A926DD11</accession>